<feature type="non-terminal residue" evidence="2">
    <location>
        <position position="1"/>
    </location>
</feature>
<gene>
    <name evidence="2" type="ORF">ACFQ1S_41055</name>
</gene>
<proteinExistence type="predicted"/>
<organism evidence="2 3">
    <name type="scientific">Kibdelosporangium lantanae</name>
    <dbReference type="NCBI Taxonomy" id="1497396"/>
    <lineage>
        <taxon>Bacteria</taxon>
        <taxon>Bacillati</taxon>
        <taxon>Actinomycetota</taxon>
        <taxon>Actinomycetes</taxon>
        <taxon>Pseudonocardiales</taxon>
        <taxon>Pseudonocardiaceae</taxon>
        <taxon>Kibdelosporangium</taxon>
    </lineage>
</organism>
<evidence type="ECO:0000313" key="3">
    <source>
        <dbReference type="Proteomes" id="UP001597045"/>
    </source>
</evidence>
<evidence type="ECO:0000256" key="1">
    <source>
        <dbReference type="SAM" id="Phobius"/>
    </source>
</evidence>
<feature type="transmembrane region" description="Helical" evidence="1">
    <location>
        <begin position="31"/>
        <end position="57"/>
    </location>
</feature>
<protein>
    <submittedName>
        <fullName evidence="2">DUF1269 domain-containing protein</fullName>
    </submittedName>
</protein>
<dbReference type="Proteomes" id="UP001597045">
    <property type="component" value="Unassembled WGS sequence"/>
</dbReference>
<keyword evidence="1" id="KW-0472">Membrane</keyword>
<keyword evidence="3" id="KW-1185">Reference proteome</keyword>
<dbReference type="InterPro" id="IPR009200">
    <property type="entry name" value="DUF1269_membrane"/>
</dbReference>
<reference evidence="3" key="1">
    <citation type="journal article" date="2019" name="Int. J. Syst. Evol. Microbiol.">
        <title>The Global Catalogue of Microorganisms (GCM) 10K type strain sequencing project: providing services to taxonomists for standard genome sequencing and annotation.</title>
        <authorList>
            <consortium name="The Broad Institute Genomics Platform"/>
            <consortium name="The Broad Institute Genome Sequencing Center for Infectious Disease"/>
            <person name="Wu L."/>
            <person name="Ma J."/>
        </authorList>
    </citation>
    <scope>NUCLEOTIDE SEQUENCE [LARGE SCALE GENOMIC DNA]</scope>
    <source>
        <strain evidence="3">JCM 31486</strain>
    </source>
</reference>
<accession>A0ABW3MLA0</accession>
<comment type="caution">
    <text evidence="2">The sequence shown here is derived from an EMBL/GenBank/DDBJ whole genome shotgun (WGS) entry which is preliminary data.</text>
</comment>
<sequence length="127" mass="13548">DAATVSWPEGRNKPKTRQLHNLAGRTALSGAFWGMLFGVIFLVPLLGAAVGAGLGALSGSLVDVGINDDLIRRIRQDVVPGTSALFVLSSDAVLDRIRTAFDGERPELVFTNLSAAEENLLRVVFTE</sequence>
<dbReference type="EMBL" id="JBHTIS010003639">
    <property type="protein sequence ID" value="MFD1051488.1"/>
    <property type="molecule type" value="Genomic_DNA"/>
</dbReference>
<keyword evidence="1" id="KW-0812">Transmembrane</keyword>
<name>A0ABW3MLA0_9PSEU</name>
<keyword evidence="1" id="KW-1133">Transmembrane helix</keyword>
<evidence type="ECO:0000313" key="2">
    <source>
        <dbReference type="EMBL" id="MFD1051488.1"/>
    </source>
</evidence>
<dbReference type="Pfam" id="PF06897">
    <property type="entry name" value="DUF1269"/>
    <property type="match status" value="1"/>
</dbReference>